<dbReference type="CDD" id="cd19534">
    <property type="entry name" value="E_NRPS"/>
    <property type="match status" value="1"/>
</dbReference>
<dbReference type="SUPFAM" id="SSF52777">
    <property type="entry name" value="CoA-dependent acyltransferases"/>
    <property type="match status" value="4"/>
</dbReference>
<dbReference type="InterPro" id="IPR020845">
    <property type="entry name" value="AMP-binding_CS"/>
</dbReference>
<dbReference type="GO" id="GO:0008610">
    <property type="term" value="P:lipid biosynthetic process"/>
    <property type="evidence" value="ECO:0007669"/>
    <property type="project" value="UniProtKB-ARBA"/>
</dbReference>
<dbReference type="Gene3D" id="3.30.559.10">
    <property type="entry name" value="Chloramphenicol acetyltransferase-like domain"/>
    <property type="match status" value="2"/>
</dbReference>
<gene>
    <name evidence="7" type="ORF">KDAU_64400</name>
</gene>
<comment type="similarity">
    <text evidence="2">Belongs to the ATP-dependent AMP-binding enzyme family.</text>
</comment>
<feature type="domain" description="Carrier" evidence="6">
    <location>
        <begin position="1194"/>
        <end position="1268"/>
    </location>
</feature>
<dbReference type="InterPro" id="IPR000873">
    <property type="entry name" value="AMP-dep_synth/lig_dom"/>
</dbReference>
<evidence type="ECO:0000313" key="8">
    <source>
        <dbReference type="Proteomes" id="UP000287224"/>
    </source>
</evidence>
<dbReference type="SUPFAM" id="SSF47336">
    <property type="entry name" value="ACP-like"/>
    <property type="match status" value="2"/>
</dbReference>
<dbReference type="PANTHER" id="PTHR45398">
    <property type="match status" value="1"/>
</dbReference>
<dbReference type="Pfam" id="PF00550">
    <property type="entry name" value="PP-binding"/>
    <property type="match status" value="2"/>
</dbReference>
<dbReference type="InterPro" id="IPR023213">
    <property type="entry name" value="CAT-like_dom_sf"/>
</dbReference>
<dbReference type="GO" id="GO:0017000">
    <property type="term" value="P:antibiotic biosynthetic process"/>
    <property type="evidence" value="ECO:0007669"/>
    <property type="project" value="UniProtKB-KW"/>
</dbReference>
<dbReference type="InterPro" id="IPR020806">
    <property type="entry name" value="PKS_PP-bd"/>
</dbReference>
<dbReference type="FunFam" id="3.40.50.980:FF:000001">
    <property type="entry name" value="Non-ribosomal peptide synthetase"/>
    <property type="match status" value="1"/>
</dbReference>
<keyword evidence="8" id="KW-1185">Reference proteome</keyword>
<dbReference type="InterPro" id="IPR010071">
    <property type="entry name" value="AA_adenyl_dom"/>
</dbReference>
<evidence type="ECO:0000256" key="3">
    <source>
        <dbReference type="ARBA" id="ARBA00022450"/>
    </source>
</evidence>
<reference evidence="8" key="1">
    <citation type="submission" date="2018-12" db="EMBL/GenBank/DDBJ databases">
        <title>Tengunoibacter tsumagoiensis gen. nov., sp. nov., Dictyobacter kobayashii sp. nov., D. alpinus sp. nov., and D. joshuensis sp. nov. and description of Dictyobacteraceae fam. nov. within the order Ktedonobacterales isolated from Tengu-no-mugimeshi.</title>
        <authorList>
            <person name="Wang C.M."/>
            <person name="Zheng Y."/>
            <person name="Sakai Y."/>
            <person name="Toyoda A."/>
            <person name="Minakuchi Y."/>
            <person name="Abe K."/>
            <person name="Yokota A."/>
            <person name="Yabe S."/>
        </authorList>
    </citation>
    <scope>NUCLEOTIDE SEQUENCE [LARGE SCALE GENOMIC DNA]</scope>
    <source>
        <strain evidence="8">S-27</strain>
    </source>
</reference>
<keyword evidence="4" id="KW-0597">Phosphoprotein</keyword>
<dbReference type="InterPro" id="IPR025110">
    <property type="entry name" value="AMP-bd_C"/>
</dbReference>
<evidence type="ECO:0000256" key="5">
    <source>
        <dbReference type="ARBA" id="ARBA00023194"/>
    </source>
</evidence>
<dbReference type="FunFam" id="2.30.38.10:FF:000001">
    <property type="entry name" value="Non-ribosomal peptide synthetase PvdI"/>
    <property type="match status" value="1"/>
</dbReference>
<keyword evidence="5" id="KW-0045">Antibiotic biosynthesis</keyword>
<dbReference type="InterPro" id="IPR010060">
    <property type="entry name" value="NRPS_synth"/>
</dbReference>
<dbReference type="CDD" id="cd19531">
    <property type="entry name" value="LCL_NRPS-like"/>
    <property type="match status" value="1"/>
</dbReference>
<dbReference type="PROSITE" id="PS00012">
    <property type="entry name" value="PHOSPHOPANTETHEINE"/>
    <property type="match status" value="2"/>
</dbReference>
<feature type="domain" description="Carrier" evidence="6">
    <location>
        <begin position="132"/>
        <end position="207"/>
    </location>
</feature>
<dbReference type="Gene3D" id="3.30.559.30">
    <property type="entry name" value="Nonribosomal peptide synthetase, condensation domain"/>
    <property type="match status" value="2"/>
</dbReference>
<evidence type="ECO:0000313" key="7">
    <source>
        <dbReference type="EMBL" id="GCE09111.1"/>
    </source>
</evidence>
<dbReference type="EMBL" id="BIFQ01000002">
    <property type="protein sequence ID" value="GCE09111.1"/>
    <property type="molecule type" value="Genomic_DNA"/>
</dbReference>
<dbReference type="InterPro" id="IPR045851">
    <property type="entry name" value="AMP-bd_C_sf"/>
</dbReference>
<sequence length="1753" mass="198531">MYRTGDIVRYQADGMLEFLGRRDTQIKVRGLRTELSEIETLISKYVAVAEVVVLPHANKYGETSIIAWYMVSNEKFGDIRETLFQYLEGYLSASLLASIHLVQMEALPRLASGKIDHQALPVQIADATAYVAPKPGTEQIIADIWQQVLHNDHISATNNFFRIGGHSLLAMQAIVRIREQFNVELPLRVIYDKPRLTDLAQYIDVILSQTTKELSEIKSEEYVTPPPLSFGQERLWFLDHLDEKNIAYHMPLGIRLQGALDLVALEHSLTELVARHAILRTTLRMQDGQPVQFISPQQPVSLRIQDLTTIVDALREEHVHAFLTQEIEQPFNLAQGPLLRHLLLRLSPQEHILMFTWHHSISDGWSQEVFLRELSALYTAFHAGLPSPLSPVKLHYADYAVWQRQQTTEFAQQLTYWKEQLAGAPALLDLPTDFPRPGQQTFVGTRYPFTISTDQVQKVRTLSHREHVTTYMILLAVYQVLLARYSGQMDLVVGTPIAGRTRVELEEMLGFLVNTLALRVSLAANPSFAHLLQQVREVALQAYAHQDVPFEQVVQALQPERTLSHSPIFQVMFSLQNTPALTLSFPALTCEIQPLVSRVAQFDLTMDLVEIEGRIEGEIEYNTDLFREETIARLVTHYLHLLAQLVDDPTQAVFRVSLLTAQERQLQLVTWNQTAAPFPQDRCLHELFEEQVQKSPQAPAVLFEDTQLSYEELNARANQLAHVLQGYGVTPDTLVGLCVERSLEMVVGMLGILKAGGAYVPLDPDYPAERLKYMLTNTGVNVLLTQAHLQDRLPMHQARVLCLDADWSQIAQAPSTNLSTSGVHPAHLAYVIYTSGSTGLPKGVMVQHSGLCNRLQWMQDTYHLTSKDRVLQKTPFNFDVSVWELYWPLLYGAVLVIGRPNGHRDPGYLHDTIVAQQITIIHFVPSMLQVFLEEVSSGRYSALRLVICSGEALGYDLQTRFFAKFPDIELHNLYGPTEASIDVTYWPCEREEVRQTVPIGRPIANMHTYILDAHLQPVPIGVQGNLYLSGIGLARGYFQRPETTAEKFIPHPFSSIPGERLYRTGDLARYTSDGLIEYLGRDDHQVKVRGFRIELGEIEAILSQHPNVHECVVLAREDTPGEKRLVAYVVLLPECIKPNPDLRSYLSSKLPAYMLPALFVILPLFPLTSNGKLDRNALPSPDPSCSQNEANFVEPLSQTEKQLAAIWSQVLHLNKVSIHDNFFQIGGDSILSILIVAKAREQGIHLTPTHIFQYQTIAELASIAGTTAFIQPDQDEIRGDVPLTPIQRWFFEQQFVEMHHWNQANLFEIRGPLDNQVLQQALLHIAKHHDALRMVYRYDGQKWKQMISPIPSHVPLEQIDLTHISADQQLVAIEAEATRIQSSIDLTSGLLMRCALFTLGVHRPQQLLIVVHHLVIDIVSWHILLEDLTKVCLALQNNQPAQLPLKTTSFQQWSRALQTYANNNQVRNELAYWVQELQQPVTPLPVDQNIGENLIGSTMAVVRTLTSEETQTLLQIVPKVCSTHINDVLLAVLIDAYARWTGKQEMLVDLEGHGREEVISGVDLTRTVGWFTTITPIRLKRSMSGDLIDTVQAVKTQLRHVSHGGIHYGLLRYLTSDATIAAQLTQIPPAEISFNYMGRDFHVASHENLFTLSHYSPGKSQSDKAHSPYLLDISVTIEEEQFRIFWNYSTNRYHNLTIEQLADNYMFVLRELLRRCEVQHTQTLLRFALPGFDVDQNLLDSLLSHLDESEGDK</sequence>
<dbReference type="Gene3D" id="3.30.300.30">
    <property type="match status" value="2"/>
</dbReference>
<dbReference type="SMART" id="SM00823">
    <property type="entry name" value="PKS_PP"/>
    <property type="match status" value="2"/>
</dbReference>
<name>A0A401ZQG6_9CHLR</name>
<dbReference type="Pfam" id="PF13193">
    <property type="entry name" value="AMP-binding_C"/>
    <property type="match status" value="1"/>
</dbReference>
<dbReference type="Pfam" id="PF00668">
    <property type="entry name" value="Condensation"/>
    <property type="match status" value="2"/>
</dbReference>
<dbReference type="FunFam" id="3.30.300.30:FF:000010">
    <property type="entry name" value="Enterobactin synthetase component F"/>
    <property type="match status" value="1"/>
</dbReference>
<comment type="caution">
    <text evidence="7">The sequence shown here is derived from an EMBL/GenBank/DDBJ whole genome shotgun (WGS) entry which is preliminary data.</text>
</comment>
<dbReference type="CDD" id="cd17646">
    <property type="entry name" value="A_NRPS_AB3403-like"/>
    <property type="match status" value="1"/>
</dbReference>
<dbReference type="InterPro" id="IPR001242">
    <property type="entry name" value="Condensation_dom"/>
</dbReference>
<proteinExistence type="inferred from homology"/>
<dbReference type="Gene3D" id="2.30.38.10">
    <property type="entry name" value="Luciferase, Domain 3"/>
    <property type="match status" value="2"/>
</dbReference>
<dbReference type="FunFam" id="1.10.1200.10:FF:000005">
    <property type="entry name" value="Nonribosomal peptide synthetase 1"/>
    <property type="match status" value="2"/>
</dbReference>
<dbReference type="SUPFAM" id="SSF56801">
    <property type="entry name" value="Acetyl-CoA synthetase-like"/>
    <property type="match status" value="2"/>
</dbReference>
<dbReference type="PROSITE" id="PS00455">
    <property type="entry name" value="AMP_BINDING"/>
    <property type="match status" value="1"/>
</dbReference>
<dbReference type="Pfam" id="PF00501">
    <property type="entry name" value="AMP-binding"/>
    <property type="match status" value="1"/>
</dbReference>
<accession>A0A401ZQG6</accession>
<dbReference type="InterPro" id="IPR006162">
    <property type="entry name" value="Ppantetheine_attach_site"/>
</dbReference>
<dbReference type="FunFam" id="3.40.50.980:FF:000002">
    <property type="entry name" value="Enterobactin synthetase component F"/>
    <property type="match status" value="1"/>
</dbReference>
<organism evidence="7 8">
    <name type="scientific">Dictyobacter aurantiacus</name>
    <dbReference type="NCBI Taxonomy" id="1936993"/>
    <lineage>
        <taxon>Bacteria</taxon>
        <taxon>Bacillati</taxon>
        <taxon>Chloroflexota</taxon>
        <taxon>Ktedonobacteria</taxon>
        <taxon>Ktedonobacterales</taxon>
        <taxon>Dictyobacteraceae</taxon>
        <taxon>Dictyobacter</taxon>
    </lineage>
</organism>
<dbReference type="NCBIfam" id="TIGR01733">
    <property type="entry name" value="AA-adenyl-dom"/>
    <property type="match status" value="1"/>
</dbReference>
<dbReference type="Proteomes" id="UP000287224">
    <property type="component" value="Unassembled WGS sequence"/>
</dbReference>
<evidence type="ECO:0000256" key="4">
    <source>
        <dbReference type="ARBA" id="ARBA00022553"/>
    </source>
</evidence>
<dbReference type="NCBIfam" id="TIGR01720">
    <property type="entry name" value="NRPS-para261"/>
    <property type="match status" value="1"/>
</dbReference>
<dbReference type="PROSITE" id="PS50075">
    <property type="entry name" value="CARRIER"/>
    <property type="match status" value="2"/>
</dbReference>
<keyword evidence="3" id="KW-0596">Phosphopantetheine</keyword>
<dbReference type="PANTHER" id="PTHR45398:SF1">
    <property type="entry name" value="ENZYME, PUTATIVE (JCVI)-RELATED"/>
    <property type="match status" value="1"/>
</dbReference>
<evidence type="ECO:0000259" key="6">
    <source>
        <dbReference type="PROSITE" id="PS50075"/>
    </source>
</evidence>
<comment type="cofactor">
    <cofactor evidence="1">
        <name>pantetheine 4'-phosphate</name>
        <dbReference type="ChEBI" id="CHEBI:47942"/>
    </cofactor>
</comment>
<protein>
    <recommendedName>
        <fullName evidence="6">Carrier domain-containing protein</fullName>
    </recommendedName>
</protein>
<evidence type="ECO:0000256" key="2">
    <source>
        <dbReference type="ARBA" id="ARBA00006432"/>
    </source>
</evidence>
<dbReference type="Gene3D" id="1.10.1200.10">
    <property type="entry name" value="ACP-like"/>
    <property type="match status" value="2"/>
</dbReference>
<dbReference type="GO" id="GO:0044550">
    <property type="term" value="P:secondary metabolite biosynthetic process"/>
    <property type="evidence" value="ECO:0007669"/>
    <property type="project" value="UniProtKB-ARBA"/>
</dbReference>
<dbReference type="FunFam" id="3.40.50.12780:FF:000012">
    <property type="entry name" value="Non-ribosomal peptide synthetase"/>
    <property type="match status" value="1"/>
</dbReference>
<evidence type="ECO:0000256" key="1">
    <source>
        <dbReference type="ARBA" id="ARBA00001957"/>
    </source>
</evidence>
<dbReference type="GO" id="GO:0003824">
    <property type="term" value="F:catalytic activity"/>
    <property type="evidence" value="ECO:0007669"/>
    <property type="project" value="InterPro"/>
</dbReference>
<dbReference type="GO" id="GO:0043041">
    <property type="term" value="P:amino acid activation for nonribosomal peptide biosynthetic process"/>
    <property type="evidence" value="ECO:0007669"/>
    <property type="project" value="UniProtKB-ARBA"/>
</dbReference>
<dbReference type="GO" id="GO:0031177">
    <property type="term" value="F:phosphopantetheine binding"/>
    <property type="evidence" value="ECO:0007669"/>
    <property type="project" value="InterPro"/>
</dbReference>
<dbReference type="Gene3D" id="3.40.50.980">
    <property type="match status" value="2"/>
</dbReference>
<dbReference type="InterPro" id="IPR009081">
    <property type="entry name" value="PP-bd_ACP"/>
</dbReference>
<dbReference type="InterPro" id="IPR036736">
    <property type="entry name" value="ACP-like_sf"/>
</dbReference>